<organism evidence="12 13">
    <name type="scientific">Rhodosorus marinus</name>
    <dbReference type="NCBI Taxonomy" id="101924"/>
    <lineage>
        <taxon>Eukaryota</taxon>
        <taxon>Rhodophyta</taxon>
        <taxon>Stylonematophyceae</taxon>
        <taxon>Stylonematales</taxon>
        <taxon>Stylonemataceae</taxon>
        <taxon>Rhodosorus</taxon>
    </lineage>
</organism>
<keyword evidence="10 11" id="KW-0482">Metalloprotease</keyword>
<sequence length="463" mass="51319">MAAEQFIDFVNSSPSPYHAVGTSIKMLEKEGFVRLREDVNWGKLKADQQKYYVTRNGTSLIAFVLPEARDELSDFQIIGAHTDSPCFRVKPISSSGKVGYLQVGVETYGGGLWYTWFDRDLTVAGRVVLQGNDPKRKDEITTKLVHLSKPILRIPSLAIHLNRDANSNFSPNTESQTAPIIATEIKANVGKLSSKIEGEKKKHHPVLVNVLAEELQCDADCIVDFDLYVADSQPSSIVGALNEFVSSPRLDNQASCFAALEALVRAEERKELITRTSCRIVCMFDHEEIGSRSAQGAFSTFLNDVIGRIHAGITVNLELKAILAASLIVSSDMAHAVHPNYTSKHEENHRPALHKGVVIKTNQNQRYATSGYSGFILREISRRNNIPIQEFVVPNDLPCGSTIGPIIAAETGIRTVDVGMPQLAMHSCREFCAVDDFDHAIDLFKHFFHDFHKIAVEIGTQFD</sequence>
<evidence type="ECO:0000313" key="12">
    <source>
        <dbReference type="EMBL" id="KAJ8904667.1"/>
    </source>
</evidence>
<dbReference type="GO" id="GO:0006508">
    <property type="term" value="P:proteolysis"/>
    <property type="evidence" value="ECO:0007669"/>
    <property type="project" value="UniProtKB-KW"/>
</dbReference>
<dbReference type="NCBIfam" id="NF002759">
    <property type="entry name" value="PRK02813.1"/>
    <property type="match status" value="1"/>
</dbReference>
<evidence type="ECO:0000256" key="11">
    <source>
        <dbReference type="RuleBase" id="RU004386"/>
    </source>
</evidence>
<evidence type="ECO:0000256" key="2">
    <source>
        <dbReference type="ARBA" id="ARBA00001947"/>
    </source>
</evidence>
<dbReference type="Gene3D" id="3.40.630.10">
    <property type="entry name" value="Zn peptidases"/>
    <property type="match status" value="1"/>
</dbReference>
<dbReference type="Pfam" id="PF02127">
    <property type="entry name" value="Peptidase_M18"/>
    <property type="match status" value="1"/>
</dbReference>
<reference evidence="12 13" key="1">
    <citation type="journal article" date="2023" name="Nat. Commun.">
        <title>Origin of minicircular mitochondrial genomes in red algae.</title>
        <authorList>
            <person name="Lee Y."/>
            <person name="Cho C.H."/>
            <person name="Lee Y.M."/>
            <person name="Park S.I."/>
            <person name="Yang J.H."/>
            <person name="West J.A."/>
            <person name="Bhattacharya D."/>
            <person name="Yoon H.S."/>
        </authorList>
    </citation>
    <scope>NUCLEOTIDE SEQUENCE [LARGE SCALE GENOMIC DNA]</scope>
    <source>
        <strain evidence="12 13">CCMP1338</strain>
        <tissue evidence="12">Whole cell</tissue>
    </source>
</reference>
<dbReference type="Gene3D" id="2.30.250.10">
    <property type="entry name" value="Aminopeptidase i, Domain 2"/>
    <property type="match status" value="1"/>
</dbReference>
<dbReference type="SUPFAM" id="SSF101821">
    <property type="entry name" value="Aminopeptidase/glucanase lid domain"/>
    <property type="match status" value="1"/>
</dbReference>
<proteinExistence type="inferred from homology"/>
<dbReference type="GO" id="GO:0005737">
    <property type="term" value="C:cytoplasm"/>
    <property type="evidence" value="ECO:0007669"/>
    <property type="project" value="UniProtKB-ARBA"/>
</dbReference>
<gene>
    <name evidence="12" type="ORF">NDN08_001185</name>
</gene>
<keyword evidence="8 11" id="KW-0378">Hydrolase</keyword>
<comment type="caution">
    <text evidence="12">The sequence shown here is derived from an EMBL/GenBank/DDBJ whole genome shotgun (WGS) entry which is preliminary data.</text>
</comment>
<dbReference type="InterPro" id="IPR001948">
    <property type="entry name" value="Peptidase_M18"/>
</dbReference>
<dbReference type="SUPFAM" id="SSF53187">
    <property type="entry name" value="Zn-dependent exopeptidases"/>
    <property type="match status" value="1"/>
</dbReference>
<dbReference type="GO" id="GO:0008270">
    <property type="term" value="F:zinc ion binding"/>
    <property type="evidence" value="ECO:0007669"/>
    <property type="project" value="InterPro"/>
</dbReference>
<comment type="catalytic activity">
    <reaction evidence="1">
        <text>Release of an N-terminal aspartate or glutamate from a peptide, with a preference for aspartate.</text>
        <dbReference type="EC" id="3.4.11.21"/>
    </reaction>
</comment>
<dbReference type="AlphaFoldDB" id="A0AAV8UTR7"/>
<dbReference type="FunFam" id="2.30.250.10:FF:000001">
    <property type="entry name" value="Aspartyl aminopeptidase 1"/>
    <property type="match status" value="1"/>
</dbReference>
<dbReference type="PANTHER" id="PTHR28570:SF3">
    <property type="entry name" value="ASPARTYL AMINOPEPTIDASE"/>
    <property type="match status" value="1"/>
</dbReference>
<comment type="cofactor">
    <cofactor evidence="2">
        <name>Zn(2+)</name>
        <dbReference type="ChEBI" id="CHEBI:29105"/>
    </cofactor>
</comment>
<dbReference type="InterPro" id="IPR023358">
    <property type="entry name" value="Peptidase_M18_dom2"/>
</dbReference>
<keyword evidence="13" id="KW-1185">Reference proteome</keyword>
<evidence type="ECO:0000313" key="13">
    <source>
        <dbReference type="Proteomes" id="UP001157974"/>
    </source>
</evidence>
<accession>A0AAV8UTR7</accession>
<evidence type="ECO:0000256" key="3">
    <source>
        <dbReference type="ARBA" id="ARBA00008290"/>
    </source>
</evidence>
<name>A0AAV8UTR7_9RHOD</name>
<dbReference type="EC" id="3.4.11.21" evidence="4"/>
<dbReference type="CDD" id="cd05658">
    <property type="entry name" value="M18_DAP"/>
    <property type="match status" value="1"/>
</dbReference>
<dbReference type="GO" id="GO:0008237">
    <property type="term" value="F:metallopeptidase activity"/>
    <property type="evidence" value="ECO:0007669"/>
    <property type="project" value="UniProtKB-KW"/>
</dbReference>
<dbReference type="EMBL" id="JAMWBK010000005">
    <property type="protein sequence ID" value="KAJ8904667.1"/>
    <property type="molecule type" value="Genomic_DNA"/>
</dbReference>
<evidence type="ECO:0000256" key="7">
    <source>
        <dbReference type="ARBA" id="ARBA00022723"/>
    </source>
</evidence>
<evidence type="ECO:0000256" key="8">
    <source>
        <dbReference type="ARBA" id="ARBA00022801"/>
    </source>
</evidence>
<evidence type="ECO:0000256" key="9">
    <source>
        <dbReference type="ARBA" id="ARBA00022833"/>
    </source>
</evidence>
<evidence type="ECO:0000256" key="6">
    <source>
        <dbReference type="ARBA" id="ARBA00022670"/>
    </source>
</evidence>
<evidence type="ECO:0000256" key="1">
    <source>
        <dbReference type="ARBA" id="ARBA00001335"/>
    </source>
</evidence>
<evidence type="ECO:0000256" key="5">
    <source>
        <dbReference type="ARBA" id="ARBA00022438"/>
    </source>
</evidence>
<dbReference type="PANTHER" id="PTHR28570">
    <property type="entry name" value="ASPARTYL AMINOPEPTIDASE"/>
    <property type="match status" value="1"/>
</dbReference>
<keyword evidence="5 11" id="KW-0031">Aminopeptidase</keyword>
<protein>
    <recommendedName>
        <fullName evidence="4">aspartyl aminopeptidase</fullName>
        <ecNumber evidence="4">3.4.11.21</ecNumber>
    </recommendedName>
</protein>
<comment type="similarity">
    <text evidence="3 11">Belongs to the peptidase M18 family.</text>
</comment>
<dbReference type="GO" id="GO:0004177">
    <property type="term" value="F:aminopeptidase activity"/>
    <property type="evidence" value="ECO:0007669"/>
    <property type="project" value="UniProtKB-KW"/>
</dbReference>
<keyword evidence="7 11" id="KW-0479">Metal-binding</keyword>
<keyword evidence="9 11" id="KW-0862">Zinc</keyword>
<dbReference type="PRINTS" id="PR00932">
    <property type="entry name" value="AMINO1PTASE"/>
</dbReference>
<evidence type="ECO:0000256" key="4">
    <source>
        <dbReference type="ARBA" id="ARBA00011965"/>
    </source>
</evidence>
<keyword evidence="6 11" id="KW-0645">Protease</keyword>
<dbReference type="Proteomes" id="UP001157974">
    <property type="component" value="Unassembled WGS sequence"/>
</dbReference>
<evidence type="ECO:0000256" key="10">
    <source>
        <dbReference type="ARBA" id="ARBA00023049"/>
    </source>
</evidence>